<evidence type="ECO:0000313" key="3">
    <source>
        <dbReference type="EMBL" id="CAB4189928.1"/>
    </source>
</evidence>
<feature type="domain" description="HNH nuclease" evidence="1">
    <location>
        <begin position="16"/>
        <end position="67"/>
    </location>
</feature>
<dbReference type="SMART" id="SM00507">
    <property type="entry name" value="HNHc"/>
    <property type="match status" value="1"/>
</dbReference>
<keyword evidence="3" id="KW-0378">Hydrolase</keyword>
<organism evidence="3">
    <name type="scientific">uncultured Caudovirales phage</name>
    <dbReference type="NCBI Taxonomy" id="2100421"/>
    <lineage>
        <taxon>Viruses</taxon>
        <taxon>Duplodnaviria</taxon>
        <taxon>Heunggongvirae</taxon>
        <taxon>Uroviricota</taxon>
        <taxon>Caudoviricetes</taxon>
        <taxon>Peduoviridae</taxon>
        <taxon>Maltschvirus</taxon>
        <taxon>Maltschvirus maltsch</taxon>
    </lineage>
</organism>
<dbReference type="InterPro" id="IPR002711">
    <property type="entry name" value="HNH"/>
</dbReference>
<protein>
    <submittedName>
        <fullName evidence="3">McrA Restriction endonuclease</fullName>
    </submittedName>
</protein>
<sequence>MAKAGDPRLQRAYRDGFRTRILQRDGYVCFYCGNDADQVDHVIPISKAPELVVNPDNAVACCKRCNVSKGNRSQGLFLAKSATPPVFSDSLSPRTAVRAVQGPCKGQESQDKT</sequence>
<dbReference type="PANTHER" id="PTHR33877:SF2">
    <property type="entry name" value="OS07G0170200 PROTEIN"/>
    <property type="match status" value="1"/>
</dbReference>
<dbReference type="EMBL" id="LR797144">
    <property type="protein sequence ID" value="CAB4189928.1"/>
    <property type="molecule type" value="Genomic_DNA"/>
</dbReference>
<keyword evidence="3" id="KW-0540">Nuclease</keyword>
<dbReference type="EMBL" id="LR796450">
    <property type="protein sequence ID" value="CAB4145315.1"/>
    <property type="molecule type" value="Genomic_DNA"/>
</dbReference>
<accession>A0A6J5R865</accession>
<dbReference type="GO" id="GO:0008270">
    <property type="term" value="F:zinc ion binding"/>
    <property type="evidence" value="ECO:0007669"/>
    <property type="project" value="InterPro"/>
</dbReference>
<dbReference type="GO" id="GO:0003676">
    <property type="term" value="F:nucleic acid binding"/>
    <property type="evidence" value="ECO:0007669"/>
    <property type="project" value="InterPro"/>
</dbReference>
<evidence type="ECO:0000259" key="1">
    <source>
        <dbReference type="SMART" id="SM00507"/>
    </source>
</evidence>
<reference evidence="3" key="1">
    <citation type="submission" date="2020-05" db="EMBL/GenBank/DDBJ databases">
        <authorList>
            <person name="Chiriac C."/>
            <person name="Salcher M."/>
            <person name="Ghai R."/>
            <person name="Kavagutti S V."/>
        </authorList>
    </citation>
    <scope>NUCLEOTIDE SEQUENCE</scope>
</reference>
<dbReference type="PANTHER" id="PTHR33877">
    <property type="entry name" value="SLL1193 PROTEIN"/>
    <property type="match status" value="1"/>
</dbReference>
<keyword evidence="3" id="KW-0255">Endonuclease</keyword>
<dbReference type="InterPro" id="IPR003615">
    <property type="entry name" value="HNH_nuc"/>
</dbReference>
<name>A0A6J5R865_9CAUD</name>
<dbReference type="Gene3D" id="1.10.30.50">
    <property type="match status" value="1"/>
</dbReference>
<gene>
    <name evidence="3" type="ORF">UFOVP1206_24</name>
    <name evidence="2" type="ORF">UFOVP480_2</name>
</gene>
<evidence type="ECO:0000313" key="2">
    <source>
        <dbReference type="EMBL" id="CAB4145315.1"/>
    </source>
</evidence>
<dbReference type="GO" id="GO:0004519">
    <property type="term" value="F:endonuclease activity"/>
    <property type="evidence" value="ECO:0007669"/>
    <property type="project" value="UniProtKB-KW"/>
</dbReference>
<dbReference type="Pfam" id="PF01844">
    <property type="entry name" value="HNH"/>
    <property type="match status" value="1"/>
</dbReference>
<dbReference type="CDD" id="cd00085">
    <property type="entry name" value="HNHc"/>
    <property type="match status" value="1"/>
</dbReference>
<proteinExistence type="predicted"/>
<dbReference type="InterPro" id="IPR052892">
    <property type="entry name" value="NA-targeting_endonuclease"/>
</dbReference>